<gene>
    <name evidence="2" type="ORF">FRACA_3410003</name>
</gene>
<keyword evidence="3" id="KW-1185">Reference proteome</keyword>
<sequence>MVAVTVYEAQSAAVWRPNRTSRRRAVPLKPHHRDSMIINGGGVDPNTEDGADFP</sequence>
<feature type="region of interest" description="Disordered" evidence="1">
    <location>
        <begin position="23"/>
        <end position="54"/>
    </location>
</feature>
<evidence type="ECO:0000313" key="3">
    <source>
        <dbReference type="Proteomes" id="UP000234331"/>
    </source>
</evidence>
<name>A0A2I2KV65_9ACTN</name>
<feature type="compositionally biased region" description="Basic residues" evidence="1">
    <location>
        <begin position="23"/>
        <end position="32"/>
    </location>
</feature>
<dbReference type="EMBL" id="FZMO01000270">
    <property type="protein sequence ID" value="SNQ49546.1"/>
    <property type="molecule type" value="Genomic_DNA"/>
</dbReference>
<evidence type="ECO:0000256" key="1">
    <source>
        <dbReference type="SAM" id="MobiDB-lite"/>
    </source>
</evidence>
<dbReference type="Proteomes" id="UP000234331">
    <property type="component" value="Unassembled WGS sequence"/>
</dbReference>
<proteinExistence type="predicted"/>
<organism evidence="2 3">
    <name type="scientific">Frankia canadensis</name>
    <dbReference type="NCBI Taxonomy" id="1836972"/>
    <lineage>
        <taxon>Bacteria</taxon>
        <taxon>Bacillati</taxon>
        <taxon>Actinomycetota</taxon>
        <taxon>Actinomycetes</taxon>
        <taxon>Frankiales</taxon>
        <taxon>Frankiaceae</taxon>
        <taxon>Frankia</taxon>
    </lineage>
</organism>
<protein>
    <submittedName>
        <fullName evidence="2">Uncharacterized protein</fullName>
    </submittedName>
</protein>
<reference evidence="2 3" key="1">
    <citation type="submission" date="2017-06" db="EMBL/GenBank/DDBJ databases">
        <authorList>
            <person name="Kim H.J."/>
            <person name="Triplett B.A."/>
        </authorList>
    </citation>
    <scope>NUCLEOTIDE SEQUENCE [LARGE SCALE GENOMIC DNA]</scope>
    <source>
        <strain evidence="2">FRACA_ARgP5</strain>
    </source>
</reference>
<dbReference type="AlphaFoldDB" id="A0A2I2KV65"/>
<evidence type="ECO:0000313" key="2">
    <source>
        <dbReference type="EMBL" id="SNQ49546.1"/>
    </source>
</evidence>
<accession>A0A2I2KV65</accession>